<dbReference type="PANTHER" id="PTHR43197">
    <property type="entry name" value="UTP--GLUCOSE-1-PHOSPHATE URIDYLYLTRANSFERASE"/>
    <property type="match status" value="1"/>
</dbReference>
<organism evidence="8 9">
    <name type="scientific">Thermincola ferriacetica</name>
    <dbReference type="NCBI Taxonomy" id="281456"/>
    <lineage>
        <taxon>Bacteria</taxon>
        <taxon>Bacillati</taxon>
        <taxon>Bacillota</taxon>
        <taxon>Clostridia</taxon>
        <taxon>Eubacteriales</taxon>
        <taxon>Thermincolaceae</taxon>
        <taxon>Thermincola</taxon>
    </lineage>
</organism>
<dbReference type="Gene3D" id="3.90.550.10">
    <property type="entry name" value="Spore Coat Polysaccharide Biosynthesis Protein SpsA, Chain A"/>
    <property type="match status" value="1"/>
</dbReference>
<dbReference type="SUPFAM" id="SSF53448">
    <property type="entry name" value="Nucleotide-diphospho-sugar transferases"/>
    <property type="match status" value="1"/>
</dbReference>
<keyword evidence="3 6" id="KW-0808">Transferase</keyword>
<dbReference type="Pfam" id="PF00483">
    <property type="entry name" value="NTP_transferase"/>
    <property type="match status" value="1"/>
</dbReference>
<dbReference type="GO" id="GO:0006011">
    <property type="term" value="P:UDP-alpha-D-glucose metabolic process"/>
    <property type="evidence" value="ECO:0007669"/>
    <property type="project" value="InterPro"/>
</dbReference>
<dbReference type="GO" id="GO:0003983">
    <property type="term" value="F:UTP:glucose-1-phosphate uridylyltransferase activity"/>
    <property type="evidence" value="ECO:0007669"/>
    <property type="project" value="UniProtKB-EC"/>
</dbReference>
<protein>
    <recommendedName>
        <fullName evidence="2 6">UTP--glucose-1-phosphate uridylyltransferase</fullName>
        <ecNumber evidence="2 6">2.7.7.9</ecNumber>
    </recommendedName>
    <alternativeName>
        <fullName evidence="6">UDP-glucose pyrophosphorylase</fullName>
    </alternativeName>
</protein>
<dbReference type="PANTHER" id="PTHR43197:SF1">
    <property type="entry name" value="UTP--GLUCOSE-1-PHOSPHATE URIDYLYLTRANSFERASE"/>
    <property type="match status" value="1"/>
</dbReference>
<evidence type="ECO:0000256" key="5">
    <source>
        <dbReference type="ARBA" id="ARBA00048128"/>
    </source>
</evidence>
<dbReference type="EC" id="2.7.7.9" evidence="2 6"/>
<dbReference type="InterPro" id="IPR029044">
    <property type="entry name" value="Nucleotide-diphossugar_trans"/>
</dbReference>
<sequence length="294" mass="32794">MKKIRKAVIPAGGWGTRCLPASKAIPKEMLPIVDKPAIHYVVEEAVAAGITDILIITGRNKDCIADYFDRNLELETFLEIKGKNELLQKVRHPAGLVNIYYTRQKEPKGLGHAVSLAREFVGREPFAVLLPDDLIDTKVPCLKQMVDMYERRPGTTVAVMEVPREEVKNYGIIKPVRLTANVFVIRDLVEKPAVNKAPSNLAIVGRYIIEPEVFACLDKVEPGAGGEIQLTDALRMLLEKDELYAYKFFGNRYDVGNIAGFVRANIQLGLNHPEFGSVIEKEIMGILDNRLKVG</sequence>
<evidence type="ECO:0000256" key="4">
    <source>
        <dbReference type="ARBA" id="ARBA00022695"/>
    </source>
</evidence>
<keyword evidence="9" id="KW-1185">Reference proteome</keyword>
<evidence type="ECO:0000256" key="1">
    <source>
        <dbReference type="ARBA" id="ARBA00006890"/>
    </source>
</evidence>
<proteinExistence type="inferred from homology"/>
<keyword evidence="4 6" id="KW-0548">Nucleotidyltransferase</keyword>
<dbReference type="RefSeq" id="WP_052217400.1">
    <property type="nucleotide sequence ID" value="NZ_LGTE01000007.1"/>
</dbReference>
<reference evidence="9" key="1">
    <citation type="submission" date="2015-07" db="EMBL/GenBank/DDBJ databases">
        <title>Complete Genome of Thermincola ferriacetica strain Z-0001T.</title>
        <authorList>
            <person name="Lusk B."/>
            <person name="Badalamenti J.P."/>
            <person name="Parameswaran P."/>
            <person name="Bond D.R."/>
            <person name="Torres C.I."/>
        </authorList>
    </citation>
    <scope>NUCLEOTIDE SEQUENCE [LARGE SCALE GENOMIC DNA]</scope>
    <source>
        <strain evidence="9">Z-0001</strain>
    </source>
</reference>
<dbReference type="InterPro" id="IPR005835">
    <property type="entry name" value="NTP_transferase_dom"/>
</dbReference>
<comment type="similarity">
    <text evidence="1 6">Belongs to the UDPGP type 2 family.</text>
</comment>
<dbReference type="InterPro" id="IPR005771">
    <property type="entry name" value="GalU_uridylyltTrfase_bac/arc"/>
</dbReference>
<name>A0A0L6W3D7_9FIRM</name>
<feature type="domain" description="Nucleotidyl transferase" evidence="7">
    <location>
        <begin position="6"/>
        <end position="266"/>
    </location>
</feature>
<evidence type="ECO:0000256" key="2">
    <source>
        <dbReference type="ARBA" id="ARBA00012415"/>
    </source>
</evidence>
<evidence type="ECO:0000313" key="8">
    <source>
        <dbReference type="EMBL" id="KNZ69966.1"/>
    </source>
</evidence>
<dbReference type="CDD" id="cd02541">
    <property type="entry name" value="UGPase_prokaryotic"/>
    <property type="match status" value="1"/>
</dbReference>
<dbReference type="NCBIfam" id="TIGR01099">
    <property type="entry name" value="galU"/>
    <property type="match status" value="1"/>
</dbReference>
<dbReference type="PATRIC" id="fig|281456.6.peg.1432"/>
<dbReference type="EMBL" id="LGTE01000007">
    <property type="protein sequence ID" value="KNZ69966.1"/>
    <property type="molecule type" value="Genomic_DNA"/>
</dbReference>
<evidence type="ECO:0000259" key="7">
    <source>
        <dbReference type="Pfam" id="PF00483"/>
    </source>
</evidence>
<gene>
    <name evidence="8" type="ORF">Tfer_1347</name>
</gene>
<accession>A0A0L6W3D7</accession>
<comment type="catalytic activity">
    <reaction evidence="5 6">
        <text>alpha-D-glucose 1-phosphate + UTP + H(+) = UDP-alpha-D-glucose + diphosphate</text>
        <dbReference type="Rhea" id="RHEA:19889"/>
        <dbReference type="ChEBI" id="CHEBI:15378"/>
        <dbReference type="ChEBI" id="CHEBI:33019"/>
        <dbReference type="ChEBI" id="CHEBI:46398"/>
        <dbReference type="ChEBI" id="CHEBI:58601"/>
        <dbReference type="ChEBI" id="CHEBI:58885"/>
        <dbReference type="EC" id="2.7.7.9"/>
    </reaction>
</comment>
<evidence type="ECO:0000313" key="9">
    <source>
        <dbReference type="Proteomes" id="UP000037175"/>
    </source>
</evidence>
<comment type="caution">
    <text evidence="8">The sequence shown here is derived from an EMBL/GenBank/DDBJ whole genome shotgun (WGS) entry which is preliminary data.</text>
</comment>
<dbReference type="Proteomes" id="UP000037175">
    <property type="component" value="Unassembled WGS sequence"/>
</dbReference>
<dbReference type="AlphaFoldDB" id="A0A0L6W3D7"/>
<evidence type="ECO:0000256" key="3">
    <source>
        <dbReference type="ARBA" id="ARBA00022679"/>
    </source>
</evidence>
<evidence type="ECO:0000256" key="6">
    <source>
        <dbReference type="RuleBase" id="RU361259"/>
    </source>
</evidence>